<organism evidence="1 2">
    <name type="scientific">Sulfobacillus benefaciens</name>
    <dbReference type="NCBI Taxonomy" id="453960"/>
    <lineage>
        <taxon>Bacteria</taxon>
        <taxon>Bacillati</taxon>
        <taxon>Bacillota</taxon>
        <taxon>Clostridia</taxon>
        <taxon>Eubacteriales</taxon>
        <taxon>Clostridiales Family XVII. Incertae Sedis</taxon>
        <taxon>Sulfobacillus</taxon>
    </lineage>
</organism>
<dbReference type="EMBL" id="PXYT01000031">
    <property type="protein sequence ID" value="PSR26912.1"/>
    <property type="molecule type" value="Genomic_DNA"/>
</dbReference>
<proteinExistence type="predicted"/>
<dbReference type="AlphaFoldDB" id="A0A2T2WXF9"/>
<reference evidence="1 2" key="1">
    <citation type="journal article" date="2014" name="BMC Genomics">
        <title>Comparison of environmental and isolate Sulfobacillus genomes reveals diverse carbon, sulfur, nitrogen, and hydrogen metabolisms.</title>
        <authorList>
            <person name="Justice N.B."/>
            <person name="Norman A."/>
            <person name="Brown C.T."/>
            <person name="Singh A."/>
            <person name="Thomas B.C."/>
            <person name="Banfield J.F."/>
        </authorList>
    </citation>
    <scope>NUCLEOTIDE SEQUENCE [LARGE SCALE GENOMIC DNA]</scope>
    <source>
        <strain evidence="1">AMDSBA1</strain>
    </source>
</reference>
<accession>A0A2T2WXF9</accession>
<evidence type="ECO:0000313" key="1">
    <source>
        <dbReference type="EMBL" id="PSR26912.1"/>
    </source>
</evidence>
<name>A0A2T2WXF9_9FIRM</name>
<evidence type="ECO:0000313" key="2">
    <source>
        <dbReference type="Proteomes" id="UP000242699"/>
    </source>
</evidence>
<comment type="caution">
    <text evidence="1">The sequence shown here is derived from an EMBL/GenBank/DDBJ whole genome shotgun (WGS) entry which is preliminary data.</text>
</comment>
<protein>
    <submittedName>
        <fullName evidence="1">Uncharacterized protein</fullName>
    </submittedName>
</protein>
<gene>
    <name evidence="1" type="ORF">C7B43_12825</name>
</gene>
<dbReference type="Proteomes" id="UP000242699">
    <property type="component" value="Unassembled WGS sequence"/>
</dbReference>
<sequence length="97" mass="11127">MLPIVHVQPGRGKTCMSRCGRYHDPDDRMPVYCLSFEPLPSRAIGFKPWLIDASEPDEWFEVPMKWALPSEWRLSVGAALVLWPEIEMDNVNLEAPC</sequence>